<dbReference type="STRING" id="582515.KR51_00018260"/>
<dbReference type="RefSeq" id="WP_022606686.1">
    <property type="nucleotide sequence ID" value="NZ_ASSJ01000047.1"/>
</dbReference>
<reference evidence="1 2" key="1">
    <citation type="submission" date="2013-05" db="EMBL/GenBank/DDBJ databases">
        <title>Draft genome sequence of Rubidibacter lacunae KORDI 51-2.</title>
        <authorList>
            <person name="Choi D.H."/>
            <person name="Noh J.H."/>
            <person name="Kwon K.-K."/>
            <person name="Lee J.-H."/>
            <person name="Ryu J.-Y."/>
        </authorList>
    </citation>
    <scope>NUCLEOTIDE SEQUENCE [LARGE SCALE GENOMIC DNA]</scope>
    <source>
        <strain evidence="1 2">KORDI 51-2</strain>
    </source>
</reference>
<dbReference type="EMBL" id="ASSJ01000047">
    <property type="protein sequence ID" value="ERN41604.1"/>
    <property type="molecule type" value="Genomic_DNA"/>
</dbReference>
<proteinExistence type="predicted"/>
<protein>
    <submittedName>
        <fullName evidence="1">Nitrous oxide-stimulated promoter</fullName>
    </submittedName>
</protein>
<dbReference type="AlphaFoldDB" id="U5DM10"/>
<keyword evidence="2" id="KW-1185">Reference proteome</keyword>
<name>U5DM10_9CHRO</name>
<comment type="caution">
    <text evidence="1">The sequence shown here is derived from an EMBL/GenBank/DDBJ whole genome shotgun (WGS) entry which is preliminary data.</text>
</comment>
<dbReference type="InParanoid" id="U5DM10"/>
<accession>U5DM10</accession>
<evidence type="ECO:0000313" key="1">
    <source>
        <dbReference type="EMBL" id="ERN41604.1"/>
    </source>
</evidence>
<gene>
    <name evidence="1" type="ORF">KR51_00018260</name>
</gene>
<sequence>MKIVFRLQQTTCNHVPTHNVQKASRGRFRRPYRFSTDRLLLRRVKLAVAYLVEEQQIASQQANT</sequence>
<dbReference type="Proteomes" id="UP000016960">
    <property type="component" value="Unassembled WGS sequence"/>
</dbReference>
<evidence type="ECO:0000313" key="2">
    <source>
        <dbReference type="Proteomes" id="UP000016960"/>
    </source>
</evidence>
<organism evidence="1 2">
    <name type="scientific">Rubidibacter lacunae KORDI 51-2</name>
    <dbReference type="NCBI Taxonomy" id="582515"/>
    <lineage>
        <taxon>Bacteria</taxon>
        <taxon>Bacillati</taxon>
        <taxon>Cyanobacteriota</taxon>
        <taxon>Cyanophyceae</taxon>
        <taxon>Oscillatoriophycideae</taxon>
        <taxon>Chroococcales</taxon>
        <taxon>Aphanothecaceae</taxon>
        <taxon>Rubidibacter</taxon>
    </lineage>
</organism>